<dbReference type="InterPro" id="IPR051801">
    <property type="entry name" value="GH28_Enzymes"/>
</dbReference>
<dbReference type="InterPro" id="IPR006626">
    <property type="entry name" value="PbH1"/>
</dbReference>
<evidence type="ECO:0000313" key="8">
    <source>
        <dbReference type="Proteomes" id="UP000253606"/>
    </source>
</evidence>
<dbReference type="RefSeq" id="WP_114207203.1">
    <property type="nucleotide sequence ID" value="NZ_CP030840.1"/>
</dbReference>
<dbReference type="InterPro" id="IPR000743">
    <property type="entry name" value="Glyco_hydro_28"/>
</dbReference>
<dbReference type="PANTHER" id="PTHR31339:SF9">
    <property type="entry name" value="PLASMIN AND FIBRONECTIN-BINDING PROTEIN A"/>
    <property type="match status" value="1"/>
</dbReference>
<proteinExistence type="inferred from homology"/>
<accession>A0A2Z5FY94</accession>
<evidence type="ECO:0000256" key="5">
    <source>
        <dbReference type="SAM" id="MobiDB-lite"/>
    </source>
</evidence>
<keyword evidence="2 4" id="KW-0378">Hydrolase</keyword>
<evidence type="ECO:0000256" key="1">
    <source>
        <dbReference type="ARBA" id="ARBA00008834"/>
    </source>
</evidence>
<sequence>MTMEFTPRRDFLRIATAGLAGSVLPSAGAGAQTASTNSAPAAGSHNVKSYGATGDGQTIDSPSVNKAIDAAASHGGGTVFFPAGTYLSYSIHLRSNVALYLDQGATILAAPPLPPGTTGGYDLAEPQNPAYESYQDYGHNHWHNSLIWGEDIHDFSILGPGLIWGKGLTRGWDRGPEARAETPGVANKSIALKNCYNVNLRDFSILHGGHFGILATGVDNLTIDNLTIDTNRDGMDIDCCRNVRVSNCSVNSPYDDGICPKSSFALGYARPTEFVTISDCLVSGMVEGTLLDRTYKPFGGTGRIKFGTESNGGFRNITVANCVFYNCHGFALESEDGALLEDVTITNISMRDVVDAPLFLRLGSRMRGPVGVPVGTIKRVTISNVVSSGSHPRISSLISGVPGHPIEDLKLSNIHIHHQGGGTPEQANIVLPEKESAYPEPTMFGDTPSQGIYFRHVKGLEASDIKITSEKADARPVFVLQDVENADFFRIKAPEAASGTTFALNQVTGFSIAGSRPISDTFVDRVEKKNL</sequence>
<comment type="similarity">
    <text evidence="1 4">Belongs to the glycosyl hydrolase 28 family.</text>
</comment>
<dbReference type="Pfam" id="PF12708">
    <property type="entry name" value="Pect-lyase_RHGA_epim"/>
    <property type="match status" value="1"/>
</dbReference>
<dbReference type="InterPro" id="IPR011050">
    <property type="entry name" value="Pectin_lyase_fold/virulence"/>
</dbReference>
<dbReference type="InterPro" id="IPR012334">
    <property type="entry name" value="Pectin_lyas_fold"/>
</dbReference>
<evidence type="ECO:0000259" key="6">
    <source>
        <dbReference type="Pfam" id="PF12708"/>
    </source>
</evidence>
<evidence type="ECO:0000313" key="7">
    <source>
        <dbReference type="EMBL" id="AXC11828.1"/>
    </source>
</evidence>
<keyword evidence="8" id="KW-1185">Reference proteome</keyword>
<dbReference type="Pfam" id="PF00295">
    <property type="entry name" value="Glyco_hydro_28"/>
    <property type="match status" value="1"/>
</dbReference>
<dbReference type="InterPro" id="IPR006311">
    <property type="entry name" value="TAT_signal"/>
</dbReference>
<dbReference type="SUPFAM" id="SSF51126">
    <property type="entry name" value="Pectin lyase-like"/>
    <property type="match status" value="1"/>
</dbReference>
<organism evidence="7 8">
    <name type="scientific">Acidisarcina polymorpha</name>
    <dbReference type="NCBI Taxonomy" id="2211140"/>
    <lineage>
        <taxon>Bacteria</taxon>
        <taxon>Pseudomonadati</taxon>
        <taxon>Acidobacteriota</taxon>
        <taxon>Terriglobia</taxon>
        <taxon>Terriglobales</taxon>
        <taxon>Acidobacteriaceae</taxon>
        <taxon>Acidisarcina</taxon>
    </lineage>
</organism>
<evidence type="ECO:0000256" key="2">
    <source>
        <dbReference type="ARBA" id="ARBA00022801"/>
    </source>
</evidence>
<dbReference type="InterPro" id="IPR024535">
    <property type="entry name" value="RHGA/B-epi-like_pectate_lyase"/>
</dbReference>
<name>A0A2Z5FY94_9BACT</name>
<feature type="domain" description="Rhamnogalacturonase A/B/Epimerase-like pectate lyase" evidence="6">
    <location>
        <begin position="46"/>
        <end position="100"/>
    </location>
</feature>
<dbReference type="SMART" id="SM00710">
    <property type="entry name" value="PbH1"/>
    <property type="match status" value="6"/>
</dbReference>
<dbReference type="KEGG" id="abas:ACPOL_2506"/>
<reference evidence="7 8" key="1">
    <citation type="journal article" date="2018" name="Front. Microbiol.">
        <title>Hydrolytic Capabilities as a Key to Environmental Success: Chitinolytic and Cellulolytic Acidobacteria From Acidic Sub-arctic Soils and Boreal Peatlands.</title>
        <authorList>
            <person name="Belova S.E."/>
            <person name="Ravin N.V."/>
            <person name="Pankratov T.A."/>
            <person name="Rakitin A.L."/>
            <person name="Ivanova A.A."/>
            <person name="Beletsky A.V."/>
            <person name="Mardanov A.V."/>
            <person name="Sinninghe Damste J.S."/>
            <person name="Dedysh S.N."/>
        </authorList>
    </citation>
    <scope>NUCLEOTIDE SEQUENCE [LARGE SCALE GENOMIC DNA]</scope>
    <source>
        <strain evidence="7 8">SBC82</strain>
    </source>
</reference>
<evidence type="ECO:0000256" key="3">
    <source>
        <dbReference type="ARBA" id="ARBA00023295"/>
    </source>
</evidence>
<feature type="region of interest" description="Disordered" evidence="5">
    <location>
        <begin position="29"/>
        <end position="55"/>
    </location>
</feature>
<dbReference type="OrthoDB" id="9795222at2"/>
<dbReference type="PANTHER" id="PTHR31339">
    <property type="entry name" value="PECTIN LYASE-RELATED"/>
    <property type="match status" value="1"/>
</dbReference>
<keyword evidence="3 4" id="KW-0326">Glycosidase</keyword>
<gene>
    <name evidence="7" type="ORF">ACPOL_2506</name>
</gene>
<dbReference type="Proteomes" id="UP000253606">
    <property type="component" value="Chromosome"/>
</dbReference>
<dbReference type="Gene3D" id="2.160.20.10">
    <property type="entry name" value="Single-stranded right-handed beta-helix, Pectin lyase-like"/>
    <property type="match status" value="1"/>
</dbReference>
<dbReference type="EMBL" id="CP030840">
    <property type="protein sequence ID" value="AXC11828.1"/>
    <property type="molecule type" value="Genomic_DNA"/>
</dbReference>
<dbReference type="PROSITE" id="PS51318">
    <property type="entry name" value="TAT"/>
    <property type="match status" value="1"/>
</dbReference>
<dbReference type="AlphaFoldDB" id="A0A2Z5FY94"/>
<protein>
    <submittedName>
        <fullName evidence="7">Exo-poly-alpha-D-galacturonosidase</fullName>
    </submittedName>
</protein>
<evidence type="ECO:0000256" key="4">
    <source>
        <dbReference type="RuleBase" id="RU361169"/>
    </source>
</evidence>